<dbReference type="AlphaFoldDB" id="A0A1M7ENF5"/>
<dbReference type="RefSeq" id="WP_073082688.1">
    <property type="nucleotide sequence ID" value="NZ_FRBL01000005.1"/>
</dbReference>
<protein>
    <recommendedName>
        <fullName evidence="5">Solute:sodium symporter small subunit</fullName>
    </recommendedName>
</protein>
<gene>
    <name evidence="3" type="ORF">SAMN05444266_105515</name>
</gene>
<keyword evidence="2" id="KW-0472">Membrane</keyword>
<keyword evidence="2" id="KW-1133">Transmembrane helix</keyword>
<evidence type="ECO:0008006" key="5">
    <source>
        <dbReference type="Google" id="ProtNLM"/>
    </source>
</evidence>
<evidence type="ECO:0000313" key="3">
    <source>
        <dbReference type="EMBL" id="SHL93204.1"/>
    </source>
</evidence>
<keyword evidence="2" id="KW-0812">Transmembrane</keyword>
<evidence type="ECO:0000256" key="2">
    <source>
        <dbReference type="SAM" id="Phobius"/>
    </source>
</evidence>
<reference evidence="3 4" key="1">
    <citation type="submission" date="2016-11" db="EMBL/GenBank/DDBJ databases">
        <authorList>
            <person name="Jaros S."/>
            <person name="Januszkiewicz K."/>
            <person name="Wedrychowicz H."/>
        </authorList>
    </citation>
    <scope>NUCLEOTIDE SEQUENCE [LARGE SCALE GENOMIC DNA]</scope>
    <source>
        <strain evidence="3 4">DSM 27406</strain>
    </source>
</reference>
<feature type="transmembrane region" description="Helical" evidence="2">
    <location>
        <begin position="41"/>
        <end position="60"/>
    </location>
</feature>
<feature type="region of interest" description="Disordered" evidence="1">
    <location>
        <begin position="1"/>
        <end position="23"/>
    </location>
</feature>
<accession>A0A1M7ENF5</accession>
<evidence type="ECO:0000256" key="1">
    <source>
        <dbReference type="SAM" id="MobiDB-lite"/>
    </source>
</evidence>
<dbReference type="OrthoDB" id="673119at2"/>
<proteinExistence type="predicted"/>
<keyword evidence="4" id="KW-1185">Reference proteome</keyword>
<dbReference type="EMBL" id="FRBL01000005">
    <property type="protein sequence ID" value="SHL93204.1"/>
    <property type="molecule type" value="Genomic_DNA"/>
</dbReference>
<sequence>MEEEKQSEQIPPAPQPPAQQEEKPPFDLDLLMYFIKIIRTVFVGLFWMLVNIFLGLYLGFGVPEESTPGRLIFFYSWLIISLTAYIYYIWKMWRKKEKVP</sequence>
<feature type="transmembrane region" description="Helical" evidence="2">
    <location>
        <begin position="72"/>
        <end position="90"/>
    </location>
</feature>
<dbReference type="STRING" id="1419482.SAMN05444266_105515"/>
<name>A0A1M7ENF5_9BACT</name>
<dbReference type="Proteomes" id="UP000184420">
    <property type="component" value="Unassembled WGS sequence"/>
</dbReference>
<evidence type="ECO:0000313" key="4">
    <source>
        <dbReference type="Proteomes" id="UP000184420"/>
    </source>
</evidence>
<organism evidence="3 4">
    <name type="scientific">Chitinophaga jiangningensis</name>
    <dbReference type="NCBI Taxonomy" id="1419482"/>
    <lineage>
        <taxon>Bacteria</taxon>
        <taxon>Pseudomonadati</taxon>
        <taxon>Bacteroidota</taxon>
        <taxon>Chitinophagia</taxon>
        <taxon>Chitinophagales</taxon>
        <taxon>Chitinophagaceae</taxon>
        <taxon>Chitinophaga</taxon>
    </lineage>
</organism>